<dbReference type="EMBL" id="CAJNIZ010003692">
    <property type="protein sequence ID" value="CAE7224905.1"/>
    <property type="molecule type" value="Genomic_DNA"/>
</dbReference>
<dbReference type="AlphaFoldDB" id="A0A812KJ72"/>
<evidence type="ECO:0000313" key="4">
    <source>
        <dbReference type="Proteomes" id="UP000649617"/>
    </source>
</evidence>
<keyword evidence="1" id="KW-0732">Signal</keyword>
<accession>A0A812KJ72</accession>
<name>A0A812KJ72_SYMPI</name>
<feature type="signal peptide" evidence="1">
    <location>
        <begin position="1"/>
        <end position="17"/>
    </location>
</feature>
<protein>
    <recommendedName>
        <fullName evidence="2">DUF1995 domain-containing protein</fullName>
    </recommendedName>
</protein>
<dbReference type="Proteomes" id="UP000649617">
    <property type="component" value="Unassembled WGS sequence"/>
</dbReference>
<reference evidence="3" key="1">
    <citation type="submission" date="2021-02" db="EMBL/GenBank/DDBJ databases">
        <authorList>
            <person name="Dougan E. K."/>
            <person name="Rhodes N."/>
            <person name="Thang M."/>
            <person name="Chan C."/>
        </authorList>
    </citation>
    <scope>NUCLEOTIDE SEQUENCE</scope>
</reference>
<dbReference type="InterPro" id="IPR018962">
    <property type="entry name" value="DUF1995"/>
</dbReference>
<evidence type="ECO:0000259" key="2">
    <source>
        <dbReference type="Pfam" id="PF09353"/>
    </source>
</evidence>
<dbReference type="Pfam" id="PF09353">
    <property type="entry name" value="DUF1995"/>
    <property type="match status" value="1"/>
</dbReference>
<proteinExistence type="predicted"/>
<feature type="chain" id="PRO_5032584736" description="DUF1995 domain-containing protein" evidence="1">
    <location>
        <begin position="18"/>
        <end position="342"/>
    </location>
</feature>
<feature type="domain" description="DUF1995" evidence="2">
    <location>
        <begin position="54"/>
        <end position="314"/>
    </location>
</feature>
<keyword evidence="4" id="KW-1185">Reference proteome</keyword>
<comment type="caution">
    <text evidence="3">The sequence shown here is derived from an EMBL/GenBank/DDBJ whole genome shotgun (WGS) entry which is preliminary data.</text>
</comment>
<evidence type="ECO:0000256" key="1">
    <source>
        <dbReference type="SAM" id="SignalP"/>
    </source>
</evidence>
<organism evidence="3 4">
    <name type="scientific">Symbiodinium pilosum</name>
    <name type="common">Dinoflagellate</name>
    <dbReference type="NCBI Taxonomy" id="2952"/>
    <lineage>
        <taxon>Eukaryota</taxon>
        <taxon>Sar</taxon>
        <taxon>Alveolata</taxon>
        <taxon>Dinophyceae</taxon>
        <taxon>Suessiales</taxon>
        <taxon>Symbiodiniaceae</taxon>
        <taxon>Symbiodinium</taxon>
    </lineage>
</organism>
<dbReference type="OrthoDB" id="428760at2759"/>
<gene>
    <name evidence="3" type="ORF">SPIL2461_LOCUS3124</name>
</gene>
<sequence length="342" mass="38247">LCRLLIMCMVVLHTRLASWCCGFLAIRHGKVHRAAFNIGSLFGSGEEDTKLEVPKDVEAVVAGLKSSTENALNSRCSRLDVELPPSFELGVENKDRAKAWAAGEEKKVVLKEVARGDRELARIFVEMLSVIDGLVVVFRTPQLEKAAKKRWRLTAEEARQAKVISFTSSKKSAFAAEVSGPSQFLKKLEDLDCKCLVVVAPELDQLRTIADLSKDAGDQMGIILLNARIHGSKSRKARKLPPRLLEYLQKEFEPSYHVRFLKSKKWPDNSIIFRQICPDGEGPWIVAIQRELIGGSVVTNEILRADKEPSVEDISDAFARYEASDKEPSDAIVDFLRKDRES</sequence>
<evidence type="ECO:0000313" key="3">
    <source>
        <dbReference type="EMBL" id="CAE7224905.1"/>
    </source>
</evidence>
<feature type="non-terminal residue" evidence="3">
    <location>
        <position position="1"/>
    </location>
</feature>